<evidence type="ECO:0000313" key="2">
    <source>
        <dbReference type="EMBL" id="KAJ8435496.1"/>
    </source>
</evidence>
<name>A0A9Q1QBM1_9CARY</name>
<comment type="caution">
    <text evidence="2">The sequence shown here is derived from an EMBL/GenBank/DDBJ whole genome shotgun (WGS) entry which is preliminary data.</text>
</comment>
<dbReference type="Proteomes" id="UP001153076">
    <property type="component" value="Unassembled WGS sequence"/>
</dbReference>
<accession>A0A9Q1QBM1</accession>
<sequence length="216" mass="24102">MQLPPTTYLFRLIADGVKISKHHIRPTRNKFPSLLLEAPGAVKGIGCGIFIVVSPELYEGLYRRERGGVRFPLLRRCPGKDMTHIRPSFVWPLGNVKVQRRREGGTGRSTVPQGAEGARCPSTPSYGRKRSSCQGLKEEGKEGVNDSEDPRSEDSFPRPIPSVGQEVPRTPLKEKESKTPSLYYRNKTLVEGPKGRRKTRAEGSIRLSPERARTLA</sequence>
<feature type="region of interest" description="Disordered" evidence="1">
    <location>
        <begin position="101"/>
        <end position="216"/>
    </location>
</feature>
<proteinExistence type="predicted"/>
<feature type="compositionally biased region" description="Basic and acidic residues" evidence="1">
    <location>
        <begin position="200"/>
        <end position="216"/>
    </location>
</feature>
<reference evidence="2" key="1">
    <citation type="submission" date="2022-04" db="EMBL/GenBank/DDBJ databases">
        <title>Carnegiea gigantea Genome sequencing and assembly v2.</title>
        <authorList>
            <person name="Copetti D."/>
            <person name="Sanderson M.J."/>
            <person name="Burquez A."/>
            <person name="Wojciechowski M.F."/>
        </authorList>
    </citation>
    <scope>NUCLEOTIDE SEQUENCE</scope>
    <source>
        <strain evidence="2">SGP5-SGP5p</strain>
        <tissue evidence="2">Aerial part</tissue>
    </source>
</reference>
<protein>
    <submittedName>
        <fullName evidence="2">Uncharacterized protein</fullName>
    </submittedName>
</protein>
<evidence type="ECO:0000313" key="3">
    <source>
        <dbReference type="Proteomes" id="UP001153076"/>
    </source>
</evidence>
<keyword evidence="3" id="KW-1185">Reference proteome</keyword>
<dbReference type="EMBL" id="JAKOGI010000409">
    <property type="protein sequence ID" value="KAJ8435496.1"/>
    <property type="molecule type" value="Genomic_DNA"/>
</dbReference>
<organism evidence="2 3">
    <name type="scientific">Carnegiea gigantea</name>
    <dbReference type="NCBI Taxonomy" id="171969"/>
    <lineage>
        <taxon>Eukaryota</taxon>
        <taxon>Viridiplantae</taxon>
        <taxon>Streptophyta</taxon>
        <taxon>Embryophyta</taxon>
        <taxon>Tracheophyta</taxon>
        <taxon>Spermatophyta</taxon>
        <taxon>Magnoliopsida</taxon>
        <taxon>eudicotyledons</taxon>
        <taxon>Gunneridae</taxon>
        <taxon>Pentapetalae</taxon>
        <taxon>Caryophyllales</taxon>
        <taxon>Cactineae</taxon>
        <taxon>Cactaceae</taxon>
        <taxon>Cactoideae</taxon>
        <taxon>Echinocereeae</taxon>
        <taxon>Carnegiea</taxon>
    </lineage>
</organism>
<evidence type="ECO:0000256" key="1">
    <source>
        <dbReference type="SAM" id="MobiDB-lite"/>
    </source>
</evidence>
<feature type="compositionally biased region" description="Basic and acidic residues" evidence="1">
    <location>
        <begin position="136"/>
        <end position="156"/>
    </location>
</feature>
<gene>
    <name evidence="2" type="ORF">Cgig2_010043</name>
</gene>
<dbReference type="AlphaFoldDB" id="A0A9Q1QBM1"/>